<protein>
    <recommendedName>
        <fullName evidence="2">Putative zinc-finger domain-containing protein</fullName>
    </recommendedName>
</protein>
<evidence type="ECO:0000313" key="3">
    <source>
        <dbReference type="EMBL" id="GBC62866.1"/>
    </source>
</evidence>
<feature type="transmembrane region" description="Helical" evidence="1">
    <location>
        <begin position="92"/>
        <end position="112"/>
    </location>
</feature>
<dbReference type="RefSeq" id="WP_124330005.1">
    <property type="nucleotide sequence ID" value="NZ_BEXT01000001.1"/>
</dbReference>
<keyword evidence="1" id="KW-0812">Transmembrane</keyword>
<dbReference type="InterPro" id="IPR041916">
    <property type="entry name" value="Anti_sigma_zinc_sf"/>
</dbReference>
<reference evidence="4" key="1">
    <citation type="submission" date="2017-11" db="EMBL/GenBank/DDBJ databases">
        <authorList>
            <person name="Watanabe M."/>
            <person name="Kojima H."/>
        </authorList>
    </citation>
    <scope>NUCLEOTIDE SEQUENCE [LARGE SCALE GENOMIC DNA]</scope>
    <source>
        <strain evidence="4">Tokyo 01</strain>
    </source>
</reference>
<dbReference type="InterPro" id="IPR027383">
    <property type="entry name" value="Znf_put"/>
</dbReference>
<dbReference type="Proteomes" id="UP000288096">
    <property type="component" value="Unassembled WGS sequence"/>
</dbReference>
<name>A0A401G0Z3_9BACT</name>
<feature type="domain" description="Putative zinc-finger" evidence="2">
    <location>
        <begin position="4"/>
        <end position="38"/>
    </location>
</feature>
<accession>A0A401G0Z3</accession>
<evidence type="ECO:0000259" key="2">
    <source>
        <dbReference type="Pfam" id="PF13490"/>
    </source>
</evidence>
<reference evidence="4" key="2">
    <citation type="submission" date="2019-01" db="EMBL/GenBank/DDBJ databases">
        <title>Genome sequence of Desulfonema ishimotonii strain Tokyo 01.</title>
        <authorList>
            <person name="Fukui M."/>
        </authorList>
    </citation>
    <scope>NUCLEOTIDE SEQUENCE [LARGE SCALE GENOMIC DNA]</scope>
    <source>
        <strain evidence="4">Tokyo 01</strain>
    </source>
</reference>
<dbReference type="OrthoDB" id="5422042at2"/>
<evidence type="ECO:0000256" key="1">
    <source>
        <dbReference type="SAM" id="Phobius"/>
    </source>
</evidence>
<proteinExistence type="predicted"/>
<keyword evidence="1" id="KW-1133">Transmembrane helix</keyword>
<comment type="caution">
    <text evidence="3">The sequence shown here is derived from an EMBL/GenBank/DDBJ whole genome shotgun (WGS) entry which is preliminary data.</text>
</comment>
<dbReference type="Gene3D" id="1.10.10.1320">
    <property type="entry name" value="Anti-sigma factor, zinc-finger domain"/>
    <property type="match status" value="1"/>
</dbReference>
<dbReference type="Pfam" id="PF13490">
    <property type="entry name" value="zf-HC2"/>
    <property type="match status" value="1"/>
</dbReference>
<keyword evidence="1" id="KW-0472">Membrane</keyword>
<gene>
    <name evidence="3" type="ORF">DENIS_3850</name>
</gene>
<sequence>MKPCPEYRKILWLDVYGELASRDRLRWEHHLETCPACREERAKTLRLIYSARQTAPAPEIPARQTEAMTRSIMAALDRQTKKSGWLNRPARLIPSLVAACLIMVVAGTIGWFGTAKSPFFHTGSQTISRLSPDEKLLLKDFEVISNLELLEEFEALEKLVEAVDPAEYGVLSPGKINVAGAERRDRNDAHA</sequence>
<evidence type="ECO:0000313" key="4">
    <source>
        <dbReference type="Proteomes" id="UP000288096"/>
    </source>
</evidence>
<dbReference type="AlphaFoldDB" id="A0A401G0Z3"/>
<dbReference type="EMBL" id="BEXT01000001">
    <property type="protein sequence ID" value="GBC62866.1"/>
    <property type="molecule type" value="Genomic_DNA"/>
</dbReference>
<keyword evidence="4" id="KW-1185">Reference proteome</keyword>
<organism evidence="3 4">
    <name type="scientific">Desulfonema ishimotonii</name>
    <dbReference type="NCBI Taxonomy" id="45657"/>
    <lineage>
        <taxon>Bacteria</taxon>
        <taxon>Pseudomonadati</taxon>
        <taxon>Thermodesulfobacteriota</taxon>
        <taxon>Desulfobacteria</taxon>
        <taxon>Desulfobacterales</taxon>
        <taxon>Desulfococcaceae</taxon>
        <taxon>Desulfonema</taxon>
    </lineage>
</organism>